<dbReference type="InterPro" id="IPR000569">
    <property type="entry name" value="HECT_dom"/>
</dbReference>
<dbReference type="PANTHER" id="PTHR45670:SF1">
    <property type="entry name" value="E3 UBIQUITIN-PROTEIN LIGASE HECTD1"/>
    <property type="match status" value="1"/>
</dbReference>
<dbReference type="SUPFAM" id="SSF56204">
    <property type="entry name" value="Hect, E3 ligase catalytic domain"/>
    <property type="match status" value="2"/>
</dbReference>
<dbReference type="GO" id="GO:0043161">
    <property type="term" value="P:proteasome-mediated ubiquitin-dependent protein catabolic process"/>
    <property type="evidence" value="ECO:0007669"/>
    <property type="project" value="TreeGrafter"/>
</dbReference>
<evidence type="ECO:0000256" key="4">
    <source>
        <dbReference type="SAM" id="MobiDB-lite"/>
    </source>
</evidence>
<feature type="domain" description="HECT" evidence="5">
    <location>
        <begin position="387"/>
        <end position="601"/>
    </location>
</feature>
<dbReference type="GO" id="GO:0000209">
    <property type="term" value="P:protein polyubiquitination"/>
    <property type="evidence" value="ECO:0007669"/>
    <property type="project" value="TreeGrafter"/>
</dbReference>
<evidence type="ECO:0000313" key="6">
    <source>
        <dbReference type="EMBL" id="CAD8934164.1"/>
    </source>
</evidence>
<name>A0A7S1D0B9_CYCTE</name>
<gene>
    <name evidence="6" type="ORF">CTEN0397_LOCUS5197</name>
</gene>
<organism evidence="6">
    <name type="scientific">Cyclophora tenuis</name>
    <name type="common">Marine diatom</name>
    <dbReference type="NCBI Taxonomy" id="216820"/>
    <lineage>
        <taxon>Eukaryota</taxon>
        <taxon>Sar</taxon>
        <taxon>Stramenopiles</taxon>
        <taxon>Ochrophyta</taxon>
        <taxon>Bacillariophyta</taxon>
        <taxon>Fragilariophyceae</taxon>
        <taxon>Fragilariophycidae</taxon>
        <taxon>Cyclophorales</taxon>
        <taxon>Cyclophoraceae</taxon>
        <taxon>Cyclophora</taxon>
    </lineage>
</organism>
<evidence type="ECO:0000256" key="1">
    <source>
        <dbReference type="ARBA" id="ARBA00022679"/>
    </source>
</evidence>
<protein>
    <recommendedName>
        <fullName evidence="5">HECT domain-containing protein</fullName>
    </recommendedName>
</protein>
<sequence>MAALRSRAVELVGEAFSGGAEDPTALQLQADELYGMEEALAARVTAAFRAQRWQELSLDCAKAAIRRASLLADAASIMDRYAKDARVRHRRLEVRFDGESGFDAASGSEAGVTRGFYADVAEALVSCEHVSGVQSVPTCKSIMDLDGPEMTHKVEAEGDFAVHGAKLPLWIPDMDSSCTVIIPTPRASRRSTIGLFPRPLSRQDPSMDAVKAQFRLIGRMFAAAMREGFMFPLPLSCSFLKLVQSLSDSPPVATSSSCDVQDKSDSVIDDDSSMGENSPPRVSMASNFSNPQNQTGAQPHHGVLTSADLPRPGFLGGEIYAVETFVCSALDAIEAECGDKDEIERRMQDLASDRTFAPKALGKPYECSFEEYFQDKTFVDPLDPSQGEHAHPLCASGHMRSVNIHNVREWVVLARDFILQDGVMEQALSFMEGINDFFSARYLCLFTPRELQRDICGCGDNVGSWNEGEIRRLFKLDGKTETEPLVASGEIVGEAGAGLSRRFSASSPTIGFLIDTLKKSSTRQRRQFLSFVTSVPIATPGKIEVVPIVSPSGEFLPVGDNCLPRANTCARKLFLPKFNNLESFSSVFWSVLREESRFKGFYEWRGN</sequence>
<reference evidence="6" key="1">
    <citation type="submission" date="2021-01" db="EMBL/GenBank/DDBJ databases">
        <authorList>
            <person name="Corre E."/>
            <person name="Pelletier E."/>
            <person name="Niang G."/>
            <person name="Scheremetjew M."/>
            <person name="Finn R."/>
            <person name="Kale V."/>
            <person name="Holt S."/>
            <person name="Cochrane G."/>
            <person name="Meng A."/>
            <person name="Brown T."/>
            <person name="Cohen L."/>
        </authorList>
    </citation>
    <scope>NUCLEOTIDE SEQUENCE</scope>
    <source>
        <strain evidence="6">ECT3854</strain>
    </source>
</reference>
<evidence type="ECO:0000259" key="5">
    <source>
        <dbReference type="PROSITE" id="PS50237"/>
    </source>
</evidence>
<keyword evidence="2 3" id="KW-0833">Ubl conjugation pathway</keyword>
<dbReference type="PANTHER" id="PTHR45670">
    <property type="entry name" value="E3 UBIQUITIN-PROTEIN LIGASE TRIP12"/>
    <property type="match status" value="1"/>
</dbReference>
<feature type="active site" description="Glycyl thioester intermediate" evidence="3">
    <location>
        <position position="569"/>
    </location>
</feature>
<accession>A0A7S1D0B9</accession>
<proteinExistence type="predicted"/>
<dbReference type="SMART" id="SM00119">
    <property type="entry name" value="HECTc"/>
    <property type="match status" value="1"/>
</dbReference>
<dbReference type="InterPro" id="IPR035983">
    <property type="entry name" value="Hect_E3_ubiquitin_ligase"/>
</dbReference>
<dbReference type="EMBL" id="HBFW01007961">
    <property type="protein sequence ID" value="CAD8934164.1"/>
    <property type="molecule type" value="Transcribed_RNA"/>
</dbReference>
<dbReference type="Gene3D" id="3.30.2160.10">
    <property type="entry name" value="Hect, E3 ligase catalytic domain"/>
    <property type="match status" value="1"/>
</dbReference>
<keyword evidence="1" id="KW-0808">Transferase</keyword>
<evidence type="ECO:0000256" key="3">
    <source>
        <dbReference type="PROSITE-ProRule" id="PRU00104"/>
    </source>
</evidence>
<evidence type="ECO:0000256" key="2">
    <source>
        <dbReference type="ARBA" id="ARBA00022786"/>
    </source>
</evidence>
<dbReference type="AlphaFoldDB" id="A0A7S1D0B9"/>
<feature type="compositionally biased region" description="Polar residues" evidence="4">
    <location>
        <begin position="284"/>
        <end position="297"/>
    </location>
</feature>
<dbReference type="Pfam" id="PF00632">
    <property type="entry name" value="HECT"/>
    <property type="match status" value="1"/>
</dbReference>
<dbReference type="GO" id="GO:0061630">
    <property type="term" value="F:ubiquitin protein ligase activity"/>
    <property type="evidence" value="ECO:0007669"/>
    <property type="project" value="InterPro"/>
</dbReference>
<feature type="region of interest" description="Disordered" evidence="4">
    <location>
        <begin position="250"/>
        <end position="305"/>
    </location>
</feature>
<dbReference type="Gene3D" id="3.30.2410.10">
    <property type="entry name" value="Hect, E3 ligase catalytic domain"/>
    <property type="match status" value="1"/>
</dbReference>
<dbReference type="InterPro" id="IPR045322">
    <property type="entry name" value="HECTD1/TRIP12-like"/>
</dbReference>
<dbReference type="Gene3D" id="3.90.1750.10">
    <property type="entry name" value="Hect, E3 ligase catalytic domains"/>
    <property type="match status" value="2"/>
</dbReference>
<dbReference type="PROSITE" id="PS50237">
    <property type="entry name" value="HECT"/>
    <property type="match status" value="1"/>
</dbReference>